<dbReference type="InterPro" id="IPR003661">
    <property type="entry name" value="HisK_dim/P_dom"/>
</dbReference>
<comment type="catalytic activity">
    <reaction evidence="1">
        <text>ATP + protein L-histidine = ADP + protein N-phospho-L-histidine.</text>
        <dbReference type="EC" id="2.7.13.3"/>
    </reaction>
</comment>
<dbReference type="Proteomes" id="UP000028839">
    <property type="component" value="Unassembled WGS sequence"/>
</dbReference>
<feature type="non-terminal residue" evidence="3">
    <location>
        <position position="88"/>
    </location>
</feature>
<name>A0A0E2YXZ9_9GAMM</name>
<evidence type="ECO:0000256" key="1">
    <source>
        <dbReference type="ARBA" id="ARBA00000085"/>
    </source>
</evidence>
<proteinExistence type="predicted"/>
<organism evidence="3 4">
    <name type="scientific">Nitrosococcus oceani C-27</name>
    <dbReference type="NCBI Taxonomy" id="314279"/>
    <lineage>
        <taxon>Bacteria</taxon>
        <taxon>Pseudomonadati</taxon>
        <taxon>Pseudomonadota</taxon>
        <taxon>Gammaproteobacteria</taxon>
        <taxon>Chromatiales</taxon>
        <taxon>Chromatiaceae</taxon>
        <taxon>Nitrosococcus</taxon>
    </lineage>
</organism>
<dbReference type="CDD" id="cd00082">
    <property type="entry name" value="HisKA"/>
    <property type="match status" value="1"/>
</dbReference>
<dbReference type="Gene3D" id="1.10.287.130">
    <property type="match status" value="1"/>
</dbReference>
<dbReference type="SUPFAM" id="SSF47384">
    <property type="entry name" value="Homodimeric domain of signal transducing histidine kinase"/>
    <property type="match status" value="1"/>
</dbReference>
<feature type="non-terminal residue" evidence="3">
    <location>
        <position position="1"/>
    </location>
</feature>
<evidence type="ECO:0000256" key="2">
    <source>
        <dbReference type="ARBA" id="ARBA00012438"/>
    </source>
</evidence>
<dbReference type="HOGENOM" id="CLU_2474227_0_0_6"/>
<evidence type="ECO:0000313" key="4">
    <source>
        <dbReference type="Proteomes" id="UP000028839"/>
    </source>
</evidence>
<protein>
    <recommendedName>
        <fullName evidence="2">histidine kinase</fullName>
        <ecNumber evidence="2">2.7.13.3</ecNumber>
    </recommendedName>
</protein>
<dbReference type="EMBL" id="JPGN01000401">
    <property type="protein sequence ID" value="KFI17861.1"/>
    <property type="molecule type" value="Genomic_DNA"/>
</dbReference>
<comment type="caution">
    <text evidence="3">The sequence shown here is derived from an EMBL/GenBank/DDBJ whole genome shotgun (WGS) entry which is preliminary data.</text>
</comment>
<evidence type="ECO:0000313" key="3">
    <source>
        <dbReference type="EMBL" id="KFI17861.1"/>
    </source>
</evidence>
<dbReference type="EC" id="2.7.13.3" evidence="2"/>
<sequence>FTEFYVSNQTAIVIAHALHQPLTALTFYSFVLKKSLDTDEPDLTKIKDIIDKCCEQSQRATDVIKHLMVFLSTEKLSNISSDINGLIN</sequence>
<dbReference type="AlphaFoldDB" id="A0A0E2YXZ9"/>
<accession>A0A0E2YXZ9</accession>
<reference evidence="3 4" key="1">
    <citation type="submission" date="2014-07" db="EMBL/GenBank/DDBJ databases">
        <title>Comparative analysis of Nitrosococcus oceani genome inventories of strains from Pacific and Atlantic gyres.</title>
        <authorList>
            <person name="Lim C.K."/>
            <person name="Wang L."/>
            <person name="Sayavedra-Soto L.A."/>
            <person name="Klotz M.G."/>
        </authorList>
    </citation>
    <scope>NUCLEOTIDE SEQUENCE [LARGE SCALE GENOMIC DNA]</scope>
    <source>
        <strain evidence="3 4">C-27</strain>
    </source>
</reference>
<dbReference type="InterPro" id="IPR036097">
    <property type="entry name" value="HisK_dim/P_sf"/>
</dbReference>
<gene>
    <name evidence="3" type="ORF">IB75_17925</name>
</gene>
<dbReference type="GO" id="GO:0000155">
    <property type="term" value="F:phosphorelay sensor kinase activity"/>
    <property type="evidence" value="ECO:0007669"/>
    <property type="project" value="InterPro"/>
</dbReference>